<evidence type="ECO:0000313" key="1">
    <source>
        <dbReference type="EMBL" id="KAL1244037.1"/>
    </source>
</evidence>
<keyword evidence="2" id="KW-1185">Reference proteome</keyword>
<organism evidence="1 2">
    <name type="scientific">Trichinella spiralis</name>
    <name type="common">Trichina worm</name>
    <dbReference type="NCBI Taxonomy" id="6334"/>
    <lineage>
        <taxon>Eukaryota</taxon>
        <taxon>Metazoa</taxon>
        <taxon>Ecdysozoa</taxon>
        <taxon>Nematoda</taxon>
        <taxon>Enoplea</taxon>
        <taxon>Dorylaimia</taxon>
        <taxon>Trichinellida</taxon>
        <taxon>Trichinellidae</taxon>
        <taxon>Trichinella</taxon>
    </lineage>
</organism>
<sequence length="170" mass="19612">MSISADDRSSFVNADSSGSLLLHLRTYFDYLNKVYNGSKLMSVWRCGHSKLAWAIFLRNNTKERCHNLPLHPPLPPPQPAQVPQQINYSSHSEATEFFQNYHHHHHQVTVIEEECALFTPGTYLFFFVEKIFKIDAATLVVFDEESIWQLITTSEQHLAFKCSHSSPVNY</sequence>
<accession>A0ABR3KTX4</accession>
<dbReference type="Proteomes" id="UP001558632">
    <property type="component" value="Unassembled WGS sequence"/>
</dbReference>
<evidence type="ECO:0000313" key="2">
    <source>
        <dbReference type="Proteomes" id="UP001558632"/>
    </source>
</evidence>
<gene>
    <name evidence="1" type="ORF">TSPI_00635</name>
</gene>
<proteinExistence type="predicted"/>
<dbReference type="EMBL" id="JBEUSY010000151">
    <property type="protein sequence ID" value="KAL1244037.1"/>
    <property type="molecule type" value="Genomic_DNA"/>
</dbReference>
<comment type="caution">
    <text evidence="1">The sequence shown here is derived from an EMBL/GenBank/DDBJ whole genome shotgun (WGS) entry which is preliminary data.</text>
</comment>
<reference evidence="1 2" key="1">
    <citation type="submission" date="2024-07" db="EMBL/GenBank/DDBJ databases">
        <title>Enhanced genomic and transcriptomic resources for Trichinella pseudospiralis and T. spiralis underpin the discovery of pronounced molecular differences between stages and species.</title>
        <authorList>
            <person name="Pasi K.K."/>
            <person name="La Rosa G."/>
            <person name="Gomez-Morales M.A."/>
            <person name="Tosini F."/>
            <person name="Sumanam S."/>
            <person name="Young N.D."/>
            <person name="Chang B.C."/>
            <person name="Robin G.B."/>
        </authorList>
    </citation>
    <scope>NUCLEOTIDE SEQUENCE [LARGE SCALE GENOMIC DNA]</scope>
    <source>
        <strain evidence="1">ISS534</strain>
    </source>
</reference>
<name>A0ABR3KTX4_TRISP</name>
<protein>
    <submittedName>
        <fullName evidence="1">Lactonohydrolase oryH</fullName>
    </submittedName>
</protein>